<dbReference type="InterPro" id="IPR003152">
    <property type="entry name" value="FATC_dom"/>
</dbReference>
<feature type="compositionally biased region" description="Low complexity" evidence="8">
    <location>
        <begin position="295"/>
        <end position="310"/>
    </location>
</feature>
<dbReference type="AlphaFoldDB" id="A0A1R1PF49"/>
<dbReference type="OrthoDB" id="381190at2759"/>
<dbReference type="GO" id="GO:0016242">
    <property type="term" value="P:negative regulation of macroautophagy"/>
    <property type="evidence" value="ECO:0007669"/>
    <property type="project" value="TreeGrafter"/>
</dbReference>
<feature type="compositionally biased region" description="Basic and acidic residues" evidence="8">
    <location>
        <begin position="311"/>
        <end position="325"/>
    </location>
</feature>
<evidence type="ECO:0000256" key="5">
    <source>
        <dbReference type="ARBA" id="ARBA00022840"/>
    </source>
</evidence>
<dbReference type="FunFam" id="1.10.1070.11:FF:000029">
    <property type="entry name" value="Serine/threonine-protein kinase TOR"/>
    <property type="match status" value="1"/>
</dbReference>
<dbReference type="PROSITE" id="PS51190">
    <property type="entry name" value="FATC"/>
    <property type="match status" value="1"/>
</dbReference>
<protein>
    <recommendedName>
        <fullName evidence="1">non-specific serine/threonine protein kinase</fullName>
        <ecNumber evidence="1">2.7.11.1</ecNumber>
    </recommendedName>
</protein>
<feature type="region of interest" description="Disordered" evidence="8">
    <location>
        <begin position="279"/>
        <end position="326"/>
    </location>
</feature>
<evidence type="ECO:0000256" key="7">
    <source>
        <dbReference type="ARBA" id="ARBA00048679"/>
    </source>
</evidence>
<dbReference type="SMART" id="SM00146">
    <property type="entry name" value="PI3Kc"/>
    <property type="match status" value="1"/>
</dbReference>
<dbReference type="InterPro" id="IPR036940">
    <property type="entry name" value="PI3/4_kinase_cat_sf"/>
</dbReference>
<feature type="non-terminal residue" evidence="11">
    <location>
        <position position="1"/>
    </location>
</feature>
<evidence type="ECO:0000259" key="10">
    <source>
        <dbReference type="PROSITE" id="PS51190"/>
    </source>
</evidence>
<dbReference type="PANTHER" id="PTHR11139">
    <property type="entry name" value="ATAXIA TELANGIECTASIA MUTATED ATM -RELATED"/>
    <property type="match status" value="1"/>
</dbReference>
<dbReference type="GO" id="GO:0031931">
    <property type="term" value="C:TORC1 complex"/>
    <property type="evidence" value="ECO:0007669"/>
    <property type="project" value="TreeGrafter"/>
</dbReference>
<dbReference type="SUPFAM" id="SSF56112">
    <property type="entry name" value="Protein kinase-like (PK-like)"/>
    <property type="match status" value="1"/>
</dbReference>
<sequence length="384" mass="43644">RVMQLFDLINGLLNRDAETYKRHLSIERFPVIPISAHSGLIGFYPDCETLHSLIKSYREAHNIVINLEHRIMNHFTVDYETCSVLQKTEAFEYAMDNSAGDDLQKAMWYRSYNAETWLDRRSNYTRSLAVMSMAGYVLGLGDRHPSNLLQHLSGKIVHIDFGDCFEVAKTREKYPETIPFRLTRMLTMAMEVGGIEGSFKMTAINTMRVLRDNRDSLMAVLEAFVYDPLVSWHYLQDNPSHPSTSSANPAADIDNPLFLPYHIFGKEQQNLLLTNTNTKTNINTTSHPHPHPHSDSVSDSASDSDSVSDPTGDKHKAKNTDKDKWQMANPRAIAIVQRILSKLRGRDFDPKTVLSVHAQIDYLVADATSSENLSQCYIGWCAFW</sequence>
<dbReference type="GO" id="GO:0005524">
    <property type="term" value="F:ATP binding"/>
    <property type="evidence" value="ECO:0007669"/>
    <property type="project" value="UniProtKB-KW"/>
</dbReference>
<dbReference type="GO" id="GO:0005634">
    <property type="term" value="C:nucleus"/>
    <property type="evidence" value="ECO:0007669"/>
    <property type="project" value="TreeGrafter"/>
</dbReference>
<comment type="catalytic activity">
    <reaction evidence="7">
        <text>L-seryl-[protein] + ATP = O-phospho-L-seryl-[protein] + ADP + H(+)</text>
        <dbReference type="Rhea" id="RHEA:17989"/>
        <dbReference type="Rhea" id="RHEA-COMP:9863"/>
        <dbReference type="Rhea" id="RHEA-COMP:11604"/>
        <dbReference type="ChEBI" id="CHEBI:15378"/>
        <dbReference type="ChEBI" id="CHEBI:29999"/>
        <dbReference type="ChEBI" id="CHEBI:30616"/>
        <dbReference type="ChEBI" id="CHEBI:83421"/>
        <dbReference type="ChEBI" id="CHEBI:456216"/>
        <dbReference type="EC" id="2.7.11.1"/>
    </reaction>
</comment>
<keyword evidence="5" id="KW-0067">ATP-binding</keyword>
<evidence type="ECO:0000256" key="4">
    <source>
        <dbReference type="ARBA" id="ARBA00022777"/>
    </source>
</evidence>
<evidence type="ECO:0000256" key="1">
    <source>
        <dbReference type="ARBA" id="ARBA00012513"/>
    </source>
</evidence>
<keyword evidence="3" id="KW-0547">Nucleotide-binding</keyword>
<dbReference type="GO" id="GO:0031929">
    <property type="term" value="P:TOR signaling"/>
    <property type="evidence" value="ECO:0007669"/>
    <property type="project" value="TreeGrafter"/>
</dbReference>
<dbReference type="InterPro" id="IPR050517">
    <property type="entry name" value="DDR_Repair_Kinase"/>
</dbReference>
<evidence type="ECO:0000259" key="9">
    <source>
        <dbReference type="PROSITE" id="PS50290"/>
    </source>
</evidence>
<evidence type="ECO:0000313" key="11">
    <source>
        <dbReference type="EMBL" id="OMH79492.1"/>
    </source>
</evidence>
<evidence type="ECO:0000256" key="8">
    <source>
        <dbReference type="SAM" id="MobiDB-lite"/>
    </source>
</evidence>
<evidence type="ECO:0000256" key="3">
    <source>
        <dbReference type="ARBA" id="ARBA00022741"/>
    </source>
</evidence>
<dbReference type="Gene3D" id="1.10.1070.11">
    <property type="entry name" value="Phosphatidylinositol 3-/4-kinase, catalytic domain"/>
    <property type="match status" value="1"/>
</dbReference>
<dbReference type="InterPro" id="IPR026683">
    <property type="entry name" value="TOR_cat"/>
</dbReference>
<dbReference type="InterPro" id="IPR000403">
    <property type="entry name" value="PI3/4_kinase_cat_dom"/>
</dbReference>
<organism evidence="11 12">
    <name type="scientific">Zancudomyces culisetae</name>
    <name type="common">Gut fungus</name>
    <name type="synonym">Smittium culisetae</name>
    <dbReference type="NCBI Taxonomy" id="1213189"/>
    <lineage>
        <taxon>Eukaryota</taxon>
        <taxon>Fungi</taxon>
        <taxon>Fungi incertae sedis</taxon>
        <taxon>Zoopagomycota</taxon>
        <taxon>Kickxellomycotina</taxon>
        <taxon>Harpellomycetes</taxon>
        <taxon>Harpellales</taxon>
        <taxon>Legeriomycetaceae</taxon>
        <taxon>Zancudomyces</taxon>
    </lineage>
</organism>
<comment type="catalytic activity">
    <reaction evidence="6">
        <text>L-threonyl-[protein] + ATP = O-phospho-L-threonyl-[protein] + ADP + H(+)</text>
        <dbReference type="Rhea" id="RHEA:46608"/>
        <dbReference type="Rhea" id="RHEA-COMP:11060"/>
        <dbReference type="Rhea" id="RHEA-COMP:11605"/>
        <dbReference type="ChEBI" id="CHEBI:15378"/>
        <dbReference type="ChEBI" id="CHEBI:30013"/>
        <dbReference type="ChEBI" id="CHEBI:30616"/>
        <dbReference type="ChEBI" id="CHEBI:61977"/>
        <dbReference type="ChEBI" id="CHEBI:456216"/>
        <dbReference type="EC" id="2.7.11.1"/>
    </reaction>
</comment>
<dbReference type="GO" id="GO:0031932">
    <property type="term" value="C:TORC2 complex"/>
    <property type="evidence" value="ECO:0007669"/>
    <property type="project" value="TreeGrafter"/>
</dbReference>
<dbReference type="PROSITE" id="PS00916">
    <property type="entry name" value="PI3_4_KINASE_2"/>
    <property type="match status" value="1"/>
</dbReference>
<dbReference type="CDD" id="cd05169">
    <property type="entry name" value="PIKKc_TOR"/>
    <property type="match status" value="1"/>
</dbReference>
<dbReference type="Pfam" id="PF02260">
    <property type="entry name" value="FATC"/>
    <property type="match status" value="1"/>
</dbReference>
<evidence type="ECO:0000256" key="6">
    <source>
        <dbReference type="ARBA" id="ARBA00047899"/>
    </source>
</evidence>
<dbReference type="InterPro" id="IPR011009">
    <property type="entry name" value="Kinase-like_dom_sf"/>
</dbReference>
<keyword evidence="2" id="KW-0808">Transferase</keyword>
<dbReference type="GO" id="GO:0004674">
    <property type="term" value="F:protein serine/threonine kinase activity"/>
    <property type="evidence" value="ECO:0007669"/>
    <property type="project" value="UniProtKB-EC"/>
</dbReference>
<gene>
    <name evidence="11" type="ORF">AX774_g7091</name>
</gene>
<keyword evidence="4 11" id="KW-0418">Kinase</keyword>
<proteinExistence type="predicted"/>
<comment type="caution">
    <text evidence="11">The sequence shown here is derived from an EMBL/GenBank/DDBJ whole genome shotgun (WGS) entry which is preliminary data.</text>
</comment>
<dbReference type="EMBL" id="LSSK01001539">
    <property type="protein sequence ID" value="OMH79492.1"/>
    <property type="molecule type" value="Genomic_DNA"/>
</dbReference>
<dbReference type="PROSITE" id="PS50290">
    <property type="entry name" value="PI3_4_KINASE_3"/>
    <property type="match status" value="1"/>
</dbReference>
<dbReference type="Pfam" id="PF00454">
    <property type="entry name" value="PI3_PI4_kinase"/>
    <property type="match status" value="1"/>
</dbReference>
<dbReference type="PANTHER" id="PTHR11139:SF9">
    <property type="entry name" value="SERINE_THREONINE-PROTEIN KINASE MTOR"/>
    <property type="match status" value="1"/>
</dbReference>
<keyword evidence="12" id="KW-1185">Reference proteome</keyword>
<dbReference type="GO" id="GO:0005737">
    <property type="term" value="C:cytoplasm"/>
    <property type="evidence" value="ECO:0007669"/>
    <property type="project" value="TreeGrafter"/>
</dbReference>
<dbReference type="InterPro" id="IPR018936">
    <property type="entry name" value="PI3/4_kinase_CS"/>
</dbReference>
<dbReference type="Proteomes" id="UP000188320">
    <property type="component" value="Unassembled WGS sequence"/>
</dbReference>
<name>A0A1R1PF49_ZANCU</name>
<feature type="domain" description="PI3K/PI4K catalytic" evidence="9">
    <location>
        <begin position="1"/>
        <end position="276"/>
    </location>
</feature>
<feature type="domain" description="FATC" evidence="10">
    <location>
        <begin position="352"/>
        <end position="384"/>
    </location>
</feature>
<accession>A0A1R1PF49</accession>
<dbReference type="SMART" id="SM01343">
    <property type="entry name" value="FATC"/>
    <property type="match status" value="1"/>
</dbReference>
<reference evidence="12" key="1">
    <citation type="submission" date="2017-01" db="EMBL/GenBank/DDBJ databases">
        <authorList>
            <person name="Wang Y."/>
            <person name="White M."/>
            <person name="Kvist S."/>
            <person name="Moncalvo J.-M."/>
        </authorList>
    </citation>
    <scope>NUCLEOTIDE SEQUENCE [LARGE SCALE GENOMIC DNA]</scope>
    <source>
        <strain evidence="12">COL-18-3</strain>
    </source>
</reference>
<dbReference type="EC" id="2.7.11.1" evidence="1"/>
<evidence type="ECO:0000313" key="12">
    <source>
        <dbReference type="Proteomes" id="UP000188320"/>
    </source>
</evidence>
<evidence type="ECO:0000256" key="2">
    <source>
        <dbReference type="ARBA" id="ARBA00022679"/>
    </source>
</evidence>